<keyword evidence="2" id="KW-1185">Reference proteome</keyword>
<dbReference type="EMBL" id="CP047628">
    <property type="protein sequence ID" value="QIW58307.1"/>
    <property type="molecule type" value="Genomic_DNA"/>
</dbReference>
<dbReference type="RefSeq" id="WP_167841255.1">
    <property type="nucleotide sequence ID" value="NZ_CP047628.1"/>
</dbReference>
<organism evidence="1 2">
    <name type="scientific">Pseudolactococcus raffinolactis</name>
    <dbReference type="NCBI Taxonomy" id="1366"/>
    <lineage>
        <taxon>Bacteria</taxon>
        <taxon>Bacillati</taxon>
        <taxon>Bacillota</taxon>
        <taxon>Bacilli</taxon>
        <taxon>Lactobacillales</taxon>
        <taxon>Streptococcaceae</taxon>
        <taxon>Pseudolactococcus</taxon>
    </lineage>
</organism>
<evidence type="ECO:0000313" key="2">
    <source>
        <dbReference type="Proteomes" id="UP000501558"/>
    </source>
</evidence>
<accession>A0AAE6YL49</accession>
<evidence type="ECO:0000313" key="1">
    <source>
        <dbReference type="EMBL" id="QIW58307.1"/>
    </source>
</evidence>
<protein>
    <submittedName>
        <fullName evidence="1">Uncharacterized protein</fullName>
    </submittedName>
</protein>
<name>A0AAE6YL49_9LACT</name>
<dbReference type="Proteomes" id="UP000501558">
    <property type="component" value="Chromosome"/>
</dbReference>
<proteinExistence type="predicted"/>
<sequence>MKIDIELAIEQSRVHAVNNMIDIDINPDQAVAISHAIASMITDTLSAINENQDNVQF</sequence>
<gene>
    <name evidence="1" type="ORF">GU334_05055</name>
</gene>
<reference evidence="1 2" key="1">
    <citation type="submission" date="2019-12" db="EMBL/GenBank/DDBJ databases">
        <title>Whole genome sequences of Lactococcus raffinolactis strains isolated from sewage.</title>
        <authorList>
            <person name="Ybazeta G."/>
            <person name="Ross M."/>
            <person name="Brabant-Kirwan D."/>
            <person name="Saleh M."/>
            <person name="Dillon J.A."/>
            <person name="Splinter K."/>
            <person name="Nokhbeh R."/>
        </authorList>
    </citation>
    <scope>NUCLEOTIDE SEQUENCE [LARGE SCALE GENOMIC DNA]</scope>
    <source>
        <strain evidence="1 2">Lr_19_14</strain>
    </source>
</reference>
<dbReference type="AlphaFoldDB" id="A0AAE6YL49"/>